<sequence length="542" mass="57546">MVNNEPDASVPHASNARDTPATMRSALLDRNSPDFQARQRRRRGAQQVRFKDLEDEGCAEPGGRTSAERRRLGAGPGSPHPNRKSPAHLPAYGRRQAGGKATGKEVTVNGSSVVGAVRGDMVAAIDAVTAVLARAPPHPLTPAPTRRALALPPHQAPPNSITLPLPRRPCLSTAIQTSPSLQKPLLLPGYQTRCQSLEDICGKEGQEDGDVGGVPNHVPASAPGQLPSYFNSHVGCPQEAGRYNHGPQAVTASPKLFIKTKRSGTPPTPPPRRDSASCTPSCKMTGSNGPAHISSPSPSRRQCLGKALSDPGNEPLTPASSTGVTGVVLERERGPPSTPKGSPARGSRESERGSPKAHPTLPLPAAPLCPHRTADTPLTPDQAETLRQVQKLLGSLVSGARGQGSRGPLKDVQGLRARLQSLEGLLETSQSTVRVLLDAIHDLEANDAPTHRSYRTGQGIEGCGTLTDNACVIYSVENDFRLQEGKFTESWMMVDPKDSDHSSSPVAPLPPPVPAPLREDPSPPDRPPHTAKKGRRKCFWFL</sequence>
<feature type="compositionally biased region" description="Basic and acidic residues" evidence="1">
    <location>
        <begin position="517"/>
        <end position="528"/>
    </location>
</feature>
<organism evidence="2 3">
    <name type="scientific">Megalops atlanticus</name>
    <name type="common">Tarpon</name>
    <name type="synonym">Clupea gigantea</name>
    <dbReference type="NCBI Taxonomy" id="7932"/>
    <lineage>
        <taxon>Eukaryota</taxon>
        <taxon>Metazoa</taxon>
        <taxon>Chordata</taxon>
        <taxon>Craniata</taxon>
        <taxon>Vertebrata</taxon>
        <taxon>Euteleostomi</taxon>
        <taxon>Actinopterygii</taxon>
        <taxon>Neopterygii</taxon>
        <taxon>Teleostei</taxon>
        <taxon>Elopiformes</taxon>
        <taxon>Megalopidae</taxon>
        <taxon>Megalops</taxon>
    </lineage>
</organism>
<evidence type="ECO:0000313" key="3">
    <source>
        <dbReference type="Proteomes" id="UP001046870"/>
    </source>
</evidence>
<dbReference type="Proteomes" id="UP001046870">
    <property type="component" value="Chromosome 4"/>
</dbReference>
<dbReference type="AlphaFoldDB" id="A0A9D3Q7F3"/>
<name>A0A9D3Q7F3_MEGAT</name>
<feature type="region of interest" description="Disordered" evidence="1">
    <location>
        <begin position="259"/>
        <end position="378"/>
    </location>
</feature>
<comment type="caution">
    <text evidence="2">The sequence shown here is derived from an EMBL/GenBank/DDBJ whole genome shotgun (WGS) entry which is preliminary data.</text>
</comment>
<evidence type="ECO:0000313" key="2">
    <source>
        <dbReference type="EMBL" id="KAG7481156.1"/>
    </source>
</evidence>
<dbReference type="Pfam" id="PF15265">
    <property type="entry name" value="FAM196"/>
    <property type="match status" value="1"/>
</dbReference>
<accession>A0A9D3Q7F3</accession>
<dbReference type="InterPro" id="IPR029337">
    <property type="entry name" value="INSYN2"/>
</dbReference>
<keyword evidence="3" id="KW-1185">Reference proteome</keyword>
<feature type="compositionally biased region" description="Polar residues" evidence="1">
    <location>
        <begin position="276"/>
        <end position="300"/>
    </location>
</feature>
<evidence type="ECO:0000256" key="1">
    <source>
        <dbReference type="SAM" id="MobiDB-lite"/>
    </source>
</evidence>
<dbReference type="EMBL" id="JAFDVH010000004">
    <property type="protein sequence ID" value="KAG7481156.1"/>
    <property type="molecule type" value="Genomic_DNA"/>
</dbReference>
<reference evidence="2" key="1">
    <citation type="submission" date="2021-01" db="EMBL/GenBank/DDBJ databases">
        <authorList>
            <person name="Zahm M."/>
            <person name="Roques C."/>
            <person name="Cabau C."/>
            <person name="Klopp C."/>
            <person name="Donnadieu C."/>
            <person name="Jouanno E."/>
            <person name="Lampietro C."/>
            <person name="Louis A."/>
            <person name="Herpin A."/>
            <person name="Echchiki A."/>
            <person name="Berthelot C."/>
            <person name="Parey E."/>
            <person name="Roest-Crollius H."/>
            <person name="Braasch I."/>
            <person name="Postlethwait J."/>
            <person name="Bobe J."/>
            <person name="Montfort J."/>
            <person name="Bouchez O."/>
            <person name="Begum T."/>
            <person name="Mejri S."/>
            <person name="Adams A."/>
            <person name="Chen W.-J."/>
            <person name="Guiguen Y."/>
        </authorList>
    </citation>
    <scope>NUCLEOTIDE SEQUENCE</scope>
    <source>
        <strain evidence="2">YG-15Mar2019-1</strain>
        <tissue evidence="2">Brain</tissue>
    </source>
</reference>
<dbReference type="OrthoDB" id="8679980at2759"/>
<feature type="region of interest" description="Disordered" evidence="1">
    <location>
        <begin position="494"/>
        <end position="535"/>
    </location>
</feature>
<proteinExistence type="predicted"/>
<feature type="region of interest" description="Disordered" evidence="1">
    <location>
        <begin position="1"/>
        <end position="105"/>
    </location>
</feature>
<protein>
    <submittedName>
        <fullName evidence="2">Uncharacterized protein</fullName>
    </submittedName>
</protein>
<dbReference type="PANTHER" id="PTHR28682">
    <property type="entry name" value="INHIBITORY SYNAPTIC FACTOR 2A-RELATED"/>
    <property type="match status" value="1"/>
</dbReference>
<gene>
    <name evidence="2" type="ORF">MATL_G00063690</name>
</gene>
<dbReference type="PANTHER" id="PTHR28682:SF6">
    <property type="entry name" value="MUCIN-5AC"/>
    <property type="match status" value="1"/>
</dbReference>